<dbReference type="Proteomes" id="UP000677228">
    <property type="component" value="Unassembled WGS sequence"/>
</dbReference>
<evidence type="ECO:0000313" key="2">
    <source>
        <dbReference type="EMBL" id="CAF4393335.1"/>
    </source>
</evidence>
<dbReference type="Gene3D" id="3.30.1330.40">
    <property type="entry name" value="RutC-like"/>
    <property type="match status" value="1"/>
</dbReference>
<proteinExistence type="predicted"/>
<evidence type="ECO:0000313" key="1">
    <source>
        <dbReference type="EMBL" id="CAF1589949.1"/>
    </source>
</evidence>
<gene>
    <name evidence="1" type="ORF">OVA965_LOCUS41487</name>
    <name evidence="2" type="ORF">TMI583_LOCUS43146</name>
</gene>
<dbReference type="PANTHER" id="PTHR43857">
    <property type="entry name" value="BLR7761 PROTEIN"/>
    <property type="match status" value="1"/>
</dbReference>
<name>A0A8S2FYH1_9BILA</name>
<accession>A0A8S2FYH1</accession>
<evidence type="ECO:0000313" key="3">
    <source>
        <dbReference type="Proteomes" id="UP000677228"/>
    </source>
</evidence>
<sequence length="57" mass="6588">YILTSRDDFKPCWPVMRKYLAKVKPAATMFIAAGLLDERMKFEVEVTAKKTNVEHQA</sequence>
<comment type="caution">
    <text evidence="1">The sequence shown here is derived from an EMBL/GenBank/DDBJ whole genome shotgun (WGS) entry which is preliminary data.</text>
</comment>
<reference evidence="1" key="1">
    <citation type="submission" date="2021-02" db="EMBL/GenBank/DDBJ databases">
        <authorList>
            <person name="Nowell W R."/>
        </authorList>
    </citation>
    <scope>NUCLEOTIDE SEQUENCE</scope>
</reference>
<dbReference type="EMBL" id="CAJOBA010071302">
    <property type="protein sequence ID" value="CAF4393335.1"/>
    <property type="molecule type" value="Genomic_DNA"/>
</dbReference>
<dbReference type="SUPFAM" id="SSF55298">
    <property type="entry name" value="YjgF-like"/>
    <property type="match status" value="1"/>
</dbReference>
<dbReference type="AlphaFoldDB" id="A0A8S2FYH1"/>
<organism evidence="1 3">
    <name type="scientific">Didymodactylos carnosus</name>
    <dbReference type="NCBI Taxonomy" id="1234261"/>
    <lineage>
        <taxon>Eukaryota</taxon>
        <taxon>Metazoa</taxon>
        <taxon>Spiralia</taxon>
        <taxon>Gnathifera</taxon>
        <taxon>Rotifera</taxon>
        <taxon>Eurotatoria</taxon>
        <taxon>Bdelloidea</taxon>
        <taxon>Philodinida</taxon>
        <taxon>Philodinidae</taxon>
        <taxon>Didymodactylos</taxon>
    </lineage>
</organism>
<dbReference type="PANTHER" id="PTHR43857:SF1">
    <property type="entry name" value="YJGH FAMILY PROTEIN"/>
    <property type="match status" value="1"/>
</dbReference>
<dbReference type="Proteomes" id="UP000682733">
    <property type="component" value="Unassembled WGS sequence"/>
</dbReference>
<dbReference type="InterPro" id="IPR035959">
    <property type="entry name" value="RutC-like_sf"/>
</dbReference>
<dbReference type="EMBL" id="CAJNOK010047927">
    <property type="protein sequence ID" value="CAF1589949.1"/>
    <property type="molecule type" value="Genomic_DNA"/>
</dbReference>
<protein>
    <submittedName>
        <fullName evidence="1">Uncharacterized protein</fullName>
    </submittedName>
</protein>
<feature type="non-terminal residue" evidence="1">
    <location>
        <position position="1"/>
    </location>
</feature>